<sequence>MHINTHTYVRVGVFYKKDEDRLTSRFVTDVNESGEDFTGLAASDGHRRRRSDWR</sequence>
<proteinExistence type="predicted"/>
<feature type="region of interest" description="Disordered" evidence="1">
    <location>
        <begin position="35"/>
        <end position="54"/>
    </location>
</feature>
<reference evidence="2" key="1">
    <citation type="submission" date="2018-02" db="EMBL/GenBank/DDBJ databases">
        <title>Rhizophora mucronata_Transcriptome.</title>
        <authorList>
            <person name="Meera S.P."/>
            <person name="Sreeshan A."/>
            <person name="Augustine A."/>
        </authorList>
    </citation>
    <scope>NUCLEOTIDE SEQUENCE</scope>
    <source>
        <tissue evidence="2">Leaf</tissue>
    </source>
</reference>
<evidence type="ECO:0000256" key="1">
    <source>
        <dbReference type="SAM" id="MobiDB-lite"/>
    </source>
</evidence>
<evidence type="ECO:0000313" key="2">
    <source>
        <dbReference type="EMBL" id="MBX52068.1"/>
    </source>
</evidence>
<accession>A0A2P2PBD3</accession>
<organism evidence="2">
    <name type="scientific">Rhizophora mucronata</name>
    <name type="common">Asiatic mangrove</name>
    <dbReference type="NCBI Taxonomy" id="61149"/>
    <lineage>
        <taxon>Eukaryota</taxon>
        <taxon>Viridiplantae</taxon>
        <taxon>Streptophyta</taxon>
        <taxon>Embryophyta</taxon>
        <taxon>Tracheophyta</taxon>
        <taxon>Spermatophyta</taxon>
        <taxon>Magnoliopsida</taxon>
        <taxon>eudicotyledons</taxon>
        <taxon>Gunneridae</taxon>
        <taxon>Pentapetalae</taxon>
        <taxon>rosids</taxon>
        <taxon>fabids</taxon>
        <taxon>Malpighiales</taxon>
        <taxon>Rhizophoraceae</taxon>
        <taxon>Rhizophora</taxon>
    </lineage>
</organism>
<name>A0A2P2PBD3_RHIMU</name>
<protein>
    <submittedName>
        <fullName evidence="2">Uncharacterized protein</fullName>
    </submittedName>
</protein>
<dbReference type="EMBL" id="GGEC01071584">
    <property type="protein sequence ID" value="MBX52068.1"/>
    <property type="molecule type" value="Transcribed_RNA"/>
</dbReference>
<dbReference type="AlphaFoldDB" id="A0A2P2PBD3"/>